<protein>
    <submittedName>
        <fullName evidence="1">Uncharacterized protein</fullName>
    </submittedName>
</protein>
<gene>
    <name evidence="1" type="ORF">ERS132426_02059</name>
</gene>
<dbReference type="RefSeq" id="WP_044760342.1">
    <property type="nucleotide sequence ID" value="NZ_CEFC01000154.1"/>
</dbReference>
<accession>A0A0Z8MPZ6</accession>
<name>A0A0Z8MPZ6_STRSU</name>
<dbReference type="Proteomes" id="UP000074850">
    <property type="component" value="Unassembled WGS sequence"/>
</dbReference>
<sequence>MPLSPILVKDICDAVLNDWRPEYDFLPDHFRLPLTKSDFYSTSFYILNNRTISDYIKEKNEGSKYYYVTFKRRAEIIISNNISNLVLGNVDNTTILNALSQVNSKNVKAVTEFFIDNDKFDITLWSDFLLEHNQILGIEFADEIFLFSTLCYIRNIISFYGLLPFQVEFSIDDDCIFFYCVDFANKKFTYFVSLTNPLASHFLK</sequence>
<proteinExistence type="predicted"/>
<evidence type="ECO:0000313" key="1">
    <source>
        <dbReference type="EMBL" id="CYV63538.1"/>
    </source>
</evidence>
<dbReference type="EMBL" id="FIHM01000064">
    <property type="protein sequence ID" value="CYV63538.1"/>
    <property type="molecule type" value="Genomic_DNA"/>
</dbReference>
<organism evidence="1 2">
    <name type="scientific">Streptococcus suis</name>
    <dbReference type="NCBI Taxonomy" id="1307"/>
    <lineage>
        <taxon>Bacteria</taxon>
        <taxon>Bacillati</taxon>
        <taxon>Bacillota</taxon>
        <taxon>Bacilli</taxon>
        <taxon>Lactobacillales</taxon>
        <taxon>Streptococcaceae</taxon>
        <taxon>Streptococcus</taxon>
    </lineage>
</organism>
<dbReference type="AlphaFoldDB" id="A0A0Z8MPZ6"/>
<reference evidence="1 2" key="1">
    <citation type="submission" date="2016-02" db="EMBL/GenBank/DDBJ databases">
        <authorList>
            <consortium name="Pathogen Informatics"/>
        </authorList>
    </citation>
    <scope>NUCLEOTIDE SEQUENCE [LARGE SCALE GENOMIC DNA]</scope>
    <source>
        <strain evidence="1 2">LSS64</strain>
    </source>
</reference>
<evidence type="ECO:0000313" key="2">
    <source>
        <dbReference type="Proteomes" id="UP000074850"/>
    </source>
</evidence>